<reference evidence="1 2" key="1">
    <citation type="submission" date="2019-07" db="EMBL/GenBank/DDBJ databases">
        <title>Genomic Encyclopedia of Archaeal and Bacterial Type Strains, Phase II (KMG-II): from individual species to whole genera.</title>
        <authorList>
            <person name="Goeker M."/>
        </authorList>
    </citation>
    <scope>NUCLEOTIDE SEQUENCE [LARGE SCALE GENOMIC DNA]</scope>
    <source>
        <strain evidence="1 2">DSM 18850</strain>
    </source>
</reference>
<comment type="caution">
    <text evidence="1">The sequence shown here is derived from an EMBL/GenBank/DDBJ whole genome shotgun (WGS) entry which is preliminary data.</text>
</comment>
<dbReference type="EMBL" id="VNHX01000021">
    <property type="protein sequence ID" value="TYP91189.1"/>
    <property type="molecule type" value="Genomic_DNA"/>
</dbReference>
<protein>
    <submittedName>
        <fullName evidence="1">Uncharacterized protein</fullName>
    </submittedName>
</protein>
<dbReference type="Proteomes" id="UP000325105">
    <property type="component" value="Unassembled WGS sequence"/>
</dbReference>
<name>A0A5S5D9C8_9SPHI</name>
<proteinExistence type="predicted"/>
<evidence type="ECO:0000313" key="2">
    <source>
        <dbReference type="Proteomes" id="UP000325105"/>
    </source>
</evidence>
<dbReference type="AlphaFoldDB" id="A0A5S5D9C8"/>
<organism evidence="1 2">
    <name type="scientific">Sphingobacterium allocomposti</name>
    <dbReference type="NCBI Taxonomy" id="415956"/>
    <lineage>
        <taxon>Bacteria</taxon>
        <taxon>Pseudomonadati</taxon>
        <taxon>Bacteroidota</taxon>
        <taxon>Sphingobacteriia</taxon>
        <taxon>Sphingobacteriales</taxon>
        <taxon>Sphingobacteriaceae</taxon>
        <taxon>Sphingobacterium</taxon>
    </lineage>
</organism>
<gene>
    <name evidence="1" type="ORF">BC792_12131</name>
</gene>
<evidence type="ECO:0000313" key="1">
    <source>
        <dbReference type="EMBL" id="TYP91189.1"/>
    </source>
</evidence>
<sequence>MATAYERKNDSTMKDSYMDAVFLWLYDPSQDQLFYTFTNQRL</sequence>
<keyword evidence="2" id="KW-1185">Reference proteome</keyword>
<accession>A0A5S5D9C8</accession>